<protein>
    <submittedName>
        <fullName evidence="2">Cytochrome c oxidase (B(O/a)3-type) chain I</fullName>
        <ecNumber evidence="2">1.9.3.1</ecNumber>
    </submittedName>
</protein>
<keyword evidence="2" id="KW-0560">Oxidoreductase</keyword>
<dbReference type="InterPro" id="IPR036927">
    <property type="entry name" value="Cyt_c_oxase-like_su1_sf"/>
</dbReference>
<keyword evidence="3" id="KW-1185">Reference proteome</keyword>
<comment type="caution">
    <text evidence="2">The sequence shown here is derived from an EMBL/GenBank/DDBJ whole genome shotgun (WGS) entry which is preliminary data.</text>
</comment>
<accession>A0ABR5HKR1</accession>
<dbReference type="Gene3D" id="1.20.210.10">
    <property type="entry name" value="Cytochrome c oxidase-like, subunit I domain"/>
    <property type="match status" value="1"/>
</dbReference>
<organism evidence="2 3">
    <name type="scientific">Candidatus Burkholderia pumila</name>
    <dbReference type="NCBI Taxonomy" id="1090375"/>
    <lineage>
        <taxon>Bacteria</taxon>
        <taxon>Pseudomonadati</taxon>
        <taxon>Pseudomonadota</taxon>
        <taxon>Betaproteobacteria</taxon>
        <taxon>Burkholderiales</taxon>
        <taxon>Burkholderiaceae</taxon>
        <taxon>Burkholderia</taxon>
    </lineage>
</organism>
<evidence type="ECO:0000313" key="2">
    <source>
        <dbReference type="EMBL" id="KMQ79981.1"/>
    </source>
</evidence>
<dbReference type="EC" id="1.9.3.1" evidence="2"/>
<feature type="transmembrane region" description="Helical" evidence="1">
    <location>
        <begin position="67"/>
        <end position="87"/>
    </location>
</feature>
<keyword evidence="1" id="KW-1133">Transmembrane helix</keyword>
<evidence type="ECO:0000313" key="3">
    <source>
        <dbReference type="Proteomes" id="UP000242951"/>
    </source>
</evidence>
<name>A0ABR5HKR1_9BURK</name>
<reference evidence="2 3" key="1">
    <citation type="submission" date="2015-06" db="EMBL/GenBank/DDBJ databases">
        <title>Comparative genomics of Burkholderia leaf nodule symbionts.</title>
        <authorList>
            <person name="Carlier A."/>
            <person name="Eberl L."/>
            <person name="Pinto-Carbo M."/>
        </authorList>
    </citation>
    <scope>NUCLEOTIDE SEQUENCE [LARGE SCALE GENOMIC DNA]</scope>
    <source>
        <strain evidence="2 3">UZHbot3</strain>
    </source>
</reference>
<dbReference type="EMBL" id="LELG01000205">
    <property type="protein sequence ID" value="KMQ79981.1"/>
    <property type="molecule type" value="Genomic_DNA"/>
</dbReference>
<dbReference type="SUPFAM" id="SSF81442">
    <property type="entry name" value="Cytochrome c oxidase subunit I-like"/>
    <property type="match status" value="1"/>
</dbReference>
<dbReference type="GO" id="GO:0016491">
    <property type="term" value="F:oxidoreductase activity"/>
    <property type="evidence" value="ECO:0007669"/>
    <property type="project" value="UniProtKB-KW"/>
</dbReference>
<keyword evidence="1" id="KW-0472">Membrane</keyword>
<feature type="transmembrane region" description="Helical" evidence="1">
    <location>
        <begin position="15"/>
        <end position="40"/>
    </location>
</feature>
<evidence type="ECO:0000256" key="1">
    <source>
        <dbReference type="SAM" id="Phobius"/>
    </source>
</evidence>
<keyword evidence="1" id="KW-0812">Transmembrane</keyword>
<gene>
    <name evidence="2" type="ORF">BPMI_02250c</name>
</gene>
<proteinExistence type="predicted"/>
<dbReference type="Proteomes" id="UP000242951">
    <property type="component" value="Unassembled WGS sequence"/>
</dbReference>
<sequence length="142" mass="15787">MVFYDYNDPAVAEQAMFVIVSVSGGFILVISAVLFFIVLIKAHRGPVSAPEAFSFARAVHEPHTIPVALNSFALWIALMIGLTLINYELSDCATRFPRRLNVGARGAHRSAAMSDERLFAFPQSLVHGQRCRARLRSPWCPR</sequence>